<dbReference type="Pfam" id="PF04892">
    <property type="entry name" value="VanZ"/>
    <property type="match status" value="1"/>
</dbReference>
<keyword evidence="1" id="KW-1133">Transmembrane helix</keyword>
<feature type="transmembrane region" description="Helical" evidence="1">
    <location>
        <begin position="194"/>
        <end position="212"/>
    </location>
</feature>
<feature type="transmembrane region" description="Helical" evidence="1">
    <location>
        <begin position="84"/>
        <end position="105"/>
    </location>
</feature>
<dbReference type="Proteomes" id="UP001589838">
    <property type="component" value="Unassembled WGS sequence"/>
</dbReference>
<feature type="transmembrane region" description="Helical" evidence="1">
    <location>
        <begin position="254"/>
        <end position="274"/>
    </location>
</feature>
<feature type="transmembrane region" description="Helical" evidence="1">
    <location>
        <begin position="219"/>
        <end position="234"/>
    </location>
</feature>
<feature type="transmembrane region" description="Helical" evidence="1">
    <location>
        <begin position="117"/>
        <end position="142"/>
    </location>
</feature>
<dbReference type="EMBL" id="JBHLUX010000008">
    <property type="protein sequence ID" value="MFC0469697.1"/>
    <property type="molecule type" value="Genomic_DNA"/>
</dbReference>
<keyword evidence="1" id="KW-0812">Transmembrane</keyword>
<gene>
    <name evidence="3" type="ORF">ACFFHM_03905</name>
</gene>
<keyword evidence="4" id="KW-1185">Reference proteome</keyword>
<dbReference type="InterPro" id="IPR006976">
    <property type="entry name" value="VanZ-like"/>
</dbReference>
<keyword evidence="1" id="KW-0472">Membrane</keyword>
<sequence length="300" mass="34638">MNKWTKLVVFYWLPVLFVAAMIFTLSSQSYEQQDLRPYIGQVTDLERMKEMYNQIKMEHVEHQLYVEENGFKRTLQVIVEKWKLLVVLVGGLCVIALTITIGFLVKAARRNGYKKVLRALSIFSLLAVISIVLVVVGILFAFRIEEMLLMIKNRVAVGRAQDWLKGIQFMYAGNEISVQRLGADRFIEFLIRKAAHFSFFFVLGFLMYRALWTSGVRKRVAYGFALLFVLFYAISDEIHQAFTPNRTPLFQDVILDFSGGVTGVTLALCVYLIISHYQNKTRQNTPIIITSRIERRKIKG</sequence>
<organism evidence="3 4">
    <name type="scientific">Halalkalibacter kiskunsagensis</name>
    <dbReference type="NCBI Taxonomy" id="1548599"/>
    <lineage>
        <taxon>Bacteria</taxon>
        <taxon>Bacillati</taxon>
        <taxon>Bacillota</taxon>
        <taxon>Bacilli</taxon>
        <taxon>Bacillales</taxon>
        <taxon>Bacillaceae</taxon>
        <taxon>Halalkalibacter</taxon>
    </lineage>
</organism>
<proteinExistence type="predicted"/>
<dbReference type="RefSeq" id="WP_335962218.1">
    <property type="nucleotide sequence ID" value="NZ_JAXBLX010000025.1"/>
</dbReference>
<evidence type="ECO:0000313" key="3">
    <source>
        <dbReference type="EMBL" id="MFC0469697.1"/>
    </source>
</evidence>
<reference evidence="3 4" key="1">
    <citation type="submission" date="2024-09" db="EMBL/GenBank/DDBJ databases">
        <authorList>
            <person name="Sun Q."/>
            <person name="Mori K."/>
        </authorList>
    </citation>
    <scope>NUCLEOTIDE SEQUENCE [LARGE SCALE GENOMIC DNA]</scope>
    <source>
        <strain evidence="3 4">NCAIM B.02610</strain>
    </source>
</reference>
<feature type="domain" description="VanZ-like" evidence="2">
    <location>
        <begin position="180"/>
        <end position="269"/>
    </location>
</feature>
<feature type="transmembrane region" description="Helical" evidence="1">
    <location>
        <begin position="7"/>
        <end position="26"/>
    </location>
</feature>
<accession>A0ABV6K9T3</accession>
<dbReference type="NCBIfam" id="NF037970">
    <property type="entry name" value="vanZ_1"/>
    <property type="match status" value="1"/>
</dbReference>
<protein>
    <submittedName>
        <fullName evidence="3">VanZ family protein</fullName>
    </submittedName>
</protein>
<evidence type="ECO:0000256" key="1">
    <source>
        <dbReference type="SAM" id="Phobius"/>
    </source>
</evidence>
<evidence type="ECO:0000259" key="2">
    <source>
        <dbReference type="Pfam" id="PF04892"/>
    </source>
</evidence>
<comment type="caution">
    <text evidence="3">The sequence shown here is derived from an EMBL/GenBank/DDBJ whole genome shotgun (WGS) entry which is preliminary data.</text>
</comment>
<evidence type="ECO:0000313" key="4">
    <source>
        <dbReference type="Proteomes" id="UP001589838"/>
    </source>
</evidence>
<name>A0ABV6K9T3_9BACI</name>